<dbReference type="STRING" id="223786.SAMN05216234_101114"/>
<protein>
    <submittedName>
        <fullName evidence="6">4Fe-4S binding domain-containing protein</fullName>
    </submittedName>
</protein>
<feature type="domain" description="4Fe-4S ferredoxin-type" evidence="5">
    <location>
        <begin position="39"/>
        <end position="68"/>
    </location>
</feature>
<evidence type="ECO:0000256" key="4">
    <source>
        <dbReference type="ARBA" id="ARBA00023014"/>
    </source>
</evidence>
<dbReference type="AlphaFoldDB" id="A0A1I5KW86"/>
<dbReference type="Gene3D" id="3.30.70.20">
    <property type="match status" value="3"/>
</dbReference>
<dbReference type="RefSeq" id="WP_092909898.1">
    <property type="nucleotide sequence ID" value="NZ_FOXB01000001.1"/>
</dbReference>
<feature type="domain" description="4Fe-4S ferredoxin-type" evidence="5">
    <location>
        <begin position="254"/>
        <end position="283"/>
    </location>
</feature>
<dbReference type="EMBL" id="FOXB01000001">
    <property type="protein sequence ID" value="SFO89148.1"/>
    <property type="molecule type" value="Genomic_DNA"/>
</dbReference>
<keyword evidence="4" id="KW-0411">Iron-sulfur</keyword>
<keyword evidence="3" id="KW-0408">Iron</keyword>
<reference evidence="6 7" key="1">
    <citation type="submission" date="2016-10" db="EMBL/GenBank/DDBJ databases">
        <authorList>
            <person name="de Groot N.N."/>
        </authorList>
    </citation>
    <scope>NUCLEOTIDE SEQUENCE [LARGE SCALE GENOMIC DNA]</scope>
    <source>
        <strain evidence="6 7">EP1-55-1</strain>
    </source>
</reference>
<dbReference type="GO" id="GO:0046872">
    <property type="term" value="F:metal ion binding"/>
    <property type="evidence" value="ECO:0007669"/>
    <property type="project" value="UniProtKB-KW"/>
</dbReference>
<dbReference type="Pfam" id="PF13237">
    <property type="entry name" value="Fer4_10"/>
    <property type="match status" value="1"/>
</dbReference>
<evidence type="ECO:0000313" key="7">
    <source>
        <dbReference type="Proteomes" id="UP000199227"/>
    </source>
</evidence>
<dbReference type="InterPro" id="IPR050572">
    <property type="entry name" value="Fe-S_Ferredoxin"/>
</dbReference>
<evidence type="ECO:0000313" key="6">
    <source>
        <dbReference type="EMBL" id="SFO89148.1"/>
    </source>
</evidence>
<keyword evidence="1" id="KW-0004">4Fe-4S</keyword>
<dbReference type="InterPro" id="IPR017896">
    <property type="entry name" value="4Fe4S_Fe-S-bd"/>
</dbReference>
<dbReference type="PANTHER" id="PTHR43687">
    <property type="entry name" value="ADENYLYLSULFATE REDUCTASE, BETA SUBUNIT"/>
    <property type="match status" value="1"/>
</dbReference>
<accession>A0A1I5KW86</accession>
<dbReference type="InterPro" id="IPR017900">
    <property type="entry name" value="4Fe4S_Fe_S_CS"/>
</dbReference>
<sequence length="383" mass="42631">MSTLQFDVAKCVRSVTKNSECTKCVEICPVETMHIADNNLPAFTPSQCVDCGGCLGVCPTESLTLKNFDATEFFFEFAASNEDLISCRINVPCIMALSSEHLISLALIKPDPIILDIGHCQNCPYKEPLYESIVKSVDEANYILRACESGKVIRLEDVGAEEEGVAKSVDANDRRAFLERLSLKGAIRAKKEFEEAVASIDDETKLHTIDIADVAKIRQKELPNKRKILFTALKRAQKPSVYHTIAEADISFASQKFIDMDSCTNCQMCYRICPTGALSSNSKNSKIYFDAMLCIKCRACHDTCEPDSLKLQPTFEIKEFFEPTQRLLASFKLVRCSECGVGFTSLKGETVCPRCALEEEEALDLWGLEEKPDGTVVFKSKEE</sequence>
<feature type="domain" description="4Fe-4S ferredoxin-type" evidence="5">
    <location>
        <begin position="285"/>
        <end position="314"/>
    </location>
</feature>
<dbReference type="GO" id="GO:0051539">
    <property type="term" value="F:4 iron, 4 sulfur cluster binding"/>
    <property type="evidence" value="ECO:0007669"/>
    <property type="project" value="UniProtKB-KW"/>
</dbReference>
<keyword evidence="2" id="KW-0479">Metal-binding</keyword>
<evidence type="ECO:0000256" key="3">
    <source>
        <dbReference type="ARBA" id="ARBA00023004"/>
    </source>
</evidence>
<dbReference type="SUPFAM" id="SSF54862">
    <property type="entry name" value="4Fe-4S ferredoxins"/>
    <property type="match status" value="2"/>
</dbReference>
<dbReference type="PROSITE" id="PS00198">
    <property type="entry name" value="4FE4S_FER_1"/>
    <property type="match status" value="2"/>
</dbReference>
<evidence type="ECO:0000256" key="2">
    <source>
        <dbReference type="ARBA" id="ARBA00022723"/>
    </source>
</evidence>
<organism evidence="6 7">
    <name type="scientific">Hydrogenimonas thermophila</name>
    <dbReference type="NCBI Taxonomy" id="223786"/>
    <lineage>
        <taxon>Bacteria</taxon>
        <taxon>Pseudomonadati</taxon>
        <taxon>Campylobacterota</taxon>
        <taxon>Epsilonproteobacteria</taxon>
        <taxon>Campylobacterales</taxon>
        <taxon>Hydrogenimonadaceae</taxon>
        <taxon>Hydrogenimonas</taxon>
    </lineage>
</organism>
<gene>
    <name evidence="6" type="ORF">SAMN05216234_101114</name>
</gene>
<dbReference type="Proteomes" id="UP000199227">
    <property type="component" value="Unassembled WGS sequence"/>
</dbReference>
<dbReference type="PROSITE" id="PS51379">
    <property type="entry name" value="4FE4S_FER_2"/>
    <property type="match status" value="3"/>
</dbReference>
<evidence type="ECO:0000259" key="5">
    <source>
        <dbReference type="PROSITE" id="PS51379"/>
    </source>
</evidence>
<proteinExistence type="predicted"/>
<dbReference type="PANTHER" id="PTHR43687:SF1">
    <property type="entry name" value="FERREDOXIN III"/>
    <property type="match status" value="1"/>
</dbReference>
<dbReference type="OrthoDB" id="9808559at2"/>
<keyword evidence="7" id="KW-1185">Reference proteome</keyword>
<dbReference type="Pfam" id="PF13187">
    <property type="entry name" value="Fer4_9"/>
    <property type="match status" value="1"/>
</dbReference>
<evidence type="ECO:0000256" key="1">
    <source>
        <dbReference type="ARBA" id="ARBA00022485"/>
    </source>
</evidence>
<name>A0A1I5KW86_9BACT</name>